<sequence length="423" mass="47552">MRPIVRQFSPTRKPAYSLNTATCSNKPSFAPGHLFVLAIHRHQLASSLSIDEMTLNSRRPVPLDLSLAKTQAKRLHEDILTPLPTAKTTEIPDDQPGFAKRLQSLHLSPRSHAALASPPASPLLNVETQKERPRTLANEIQSVTIEIPTTTEEQPAQEDVSPKSTERAASTSPQIPESVCLQQLEQAWQIPDPRPELVNVPTAYIEKKLLQMGSRYLGDYRSAHVFVKAVPLSKENMDGQTWKAKVRSQWPGRQNFSMSRELPRRLEEVEVEGKTEEDKGVYLPLHVEYAVMCAPLLGSLLLSGEIRRGDHIEIALPYTKETWIATVAWMYLGHLKEGDDDEKHSLFDSSLFGTHGVFYYFLSFHVTHTLPSLLGYTFLRYIIKTKYPVNSVADPETQAECLPDDAHPLPPNLQFLVDDLSVL</sequence>
<keyword evidence="2" id="KW-0472">Membrane</keyword>
<feature type="transmembrane region" description="Helical" evidence="2">
    <location>
        <begin position="357"/>
        <end position="379"/>
    </location>
</feature>
<keyword evidence="2" id="KW-0812">Transmembrane</keyword>
<evidence type="ECO:0000256" key="2">
    <source>
        <dbReference type="SAM" id="Phobius"/>
    </source>
</evidence>
<feature type="compositionally biased region" description="Low complexity" evidence="1">
    <location>
        <begin position="147"/>
        <end position="158"/>
    </location>
</feature>
<keyword evidence="2" id="KW-1133">Transmembrane helix</keyword>
<evidence type="ECO:0000256" key="1">
    <source>
        <dbReference type="SAM" id="MobiDB-lite"/>
    </source>
</evidence>
<evidence type="ECO:0008006" key="5">
    <source>
        <dbReference type="Google" id="ProtNLM"/>
    </source>
</evidence>
<organism evidence="3 4">
    <name type="scientific">Saitoella complicata (strain BCRC 22490 / CBS 7301 / JCM 7358 / NBRC 10748 / NRRL Y-17804)</name>
    <dbReference type="NCBI Taxonomy" id="698492"/>
    <lineage>
        <taxon>Eukaryota</taxon>
        <taxon>Fungi</taxon>
        <taxon>Dikarya</taxon>
        <taxon>Ascomycota</taxon>
        <taxon>Taphrinomycotina</taxon>
        <taxon>Taphrinomycotina incertae sedis</taxon>
        <taxon>Saitoella</taxon>
    </lineage>
</organism>
<gene>
    <name evidence="3" type="ORF">G7K_5331-t1</name>
</gene>
<dbReference type="EMBL" id="BACD03000042">
    <property type="protein sequence ID" value="GAO51223.1"/>
    <property type="molecule type" value="Genomic_DNA"/>
</dbReference>
<feature type="region of interest" description="Disordered" evidence="1">
    <location>
        <begin position="147"/>
        <end position="176"/>
    </location>
</feature>
<reference evidence="3 4" key="2">
    <citation type="journal article" date="2014" name="J. Gen. Appl. Microbiol.">
        <title>The early diverging ascomycetous budding yeast Saitoella complicata has three histone deacetylases belonging to the Clr6, Hos2, and Rpd3 lineages.</title>
        <authorList>
            <person name="Nishida H."/>
            <person name="Matsumoto T."/>
            <person name="Kondo S."/>
            <person name="Hamamoto M."/>
            <person name="Yoshikawa H."/>
        </authorList>
    </citation>
    <scope>NUCLEOTIDE SEQUENCE [LARGE SCALE GENOMIC DNA]</scope>
    <source>
        <strain evidence="3 4">NRRL Y-17804</strain>
    </source>
</reference>
<dbReference type="AlphaFoldDB" id="A0A0E9NN45"/>
<keyword evidence="4" id="KW-1185">Reference proteome</keyword>
<comment type="caution">
    <text evidence="3">The sequence shown here is derived from an EMBL/GenBank/DDBJ whole genome shotgun (WGS) entry which is preliminary data.</text>
</comment>
<feature type="compositionally biased region" description="Polar residues" evidence="1">
    <location>
        <begin position="167"/>
        <end position="176"/>
    </location>
</feature>
<evidence type="ECO:0000313" key="4">
    <source>
        <dbReference type="Proteomes" id="UP000033140"/>
    </source>
</evidence>
<reference evidence="3 4" key="1">
    <citation type="journal article" date="2011" name="J. Gen. Appl. Microbiol.">
        <title>Draft genome sequencing of the enigmatic yeast Saitoella complicata.</title>
        <authorList>
            <person name="Nishida H."/>
            <person name="Hamamoto M."/>
            <person name="Sugiyama J."/>
        </authorList>
    </citation>
    <scope>NUCLEOTIDE SEQUENCE [LARGE SCALE GENOMIC DNA]</scope>
    <source>
        <strain evidence="3 4">NRRL Y-17804</strain>
    </source>
</reference>
<name>A0A0E9NN45_SAICN</name>
<dbReference type="Proteomes" id="UP000033140">
    <property type="component" value="Unassembled WGS sequence"/>
</dbReference>
<reference evidence="3 4" key="3">
    <citation type="journal article" date="2015" name="Genome Announc.">
        <title>Draft Genome Sequence of the Archiascomycetous Yeast Saitoella complicata.</title>
        <authorList>
            <person name="Yamauchi K."/>
            <person name="Kondo S."/>
            <person name="Hamamoto M."/>
            <person name="Takahashi Y."/>
            <person name="Ogura Y."/>
            <person name="Hayashi T."/>
            <person name="Nishida H."/>
        </authorList>
    </citation>
    <scope>NUCLEOTIDE SEQUENCE [LARGE SCALE GENOMIC DNA]</scope>
    <source>
        <strain evidence="3 4">NRRL Y-17804</strain>
    </source>
</reference>
<evidence type="ECO:0000313" key="3">
    <source>
        <dbReference type="EMBL" id="GAO51223.1"/>
    </source>
</evidence>
<accession>A0A0E9NN45</accession>
<proteinExistence type="predicted"/>
<protein>
    <recommendedName>
        <fullName evidence="5">BTB domain-containing protein</fullName>
    </recommendedName>
</protein>